<comment type="caution">
    <text evidence="2">The sequence shown here is derived from an EMBL/GenBank/DDBJ whole genome shotgun (WGS) entry which is preliminary data.</text>
</comment>
<dbReference type="Proteomes" id="UP000249354">
    <property type="component" value="Unassembled WGS sequence"/>
</dbReference>
<reference evidence="3" key="1">
    <citation type="submission" date="2018-04" db="EMBL/GenBank/DDBJ databases">
        <authorList>
            <person name="Cornet L."/>
        </authorList>
    </citation>
    <scope>NUCLEOTIDE SEQUENCE [LARGE SCALE GENOMIC DNA]</scope>
</reference>
<dbReference type="EMBL" id="QBMC01000044">
    <property type="protein sequence ID" value="PZO19407.1"/>
    <property type="molecule type" value="Genomic_DNA"/>
</dbReference>
<organism evidence="2 3">
    <name type="scientific">Leptolyngbya foveolarum</name>
    <dbReference type="NCBI Taxonomy" id="47253"/>
    <lineage>
        <taxon>Bacteria</taxon>
        <taxon>Bacillati</taxon>
        <taxon>Cyanobacteriota</taxon>
        <taxon>Cyanophyceae</taxon>
        <taxon>Leptolyngbyales</taxon>
        <taxon>Leptolyngbyaceae</taxon>
        <taxon>Leptolyngbya group</taxon>
        <taxon>Leptolyngbya</taxon>
    </lineage>
</organism>
<dbReference type="InterPro" id="IPR023168">
    <property type="entry name" value="GatB_Yqey_C_2"/>
</dbReference>
<dbReference type="AlphaFoldDB" id="A0A2W4UJN3"/>
<name>A0A2W4UJN3_9CYAN</name>
<gene>
    <name evidence="2" type="ORF">DCF25_08545</name>
</gene>
<dbReference type="InterPro" id="IPR003789">
    <property type="entry name" value="Asn/Gln_tRNA_amidoTrase-B-like"/>
</dbReference>
<sequence length="153" mass="16925">MSLKNRVSDEIKTAMKAKDKLRLETVRGIKKVIIEKESEIRAKGREELNEEEEMAILMQLAKQRRDSIKQFTDAGRDELADKEAKELVILEEYLPAQLSDADIAAAVDEAIAQTGASGPRDMGKVMGPVMQKLKGQADGGKVQEIVKAKLMGE</sequence>
<dbReference type="Gene3D" id="1.10.1510.10">
    <property type="entry name" value="Uncharacterised protein YqeY/AIM41 PF09424, N-terminal domain"/>
    <property type="match status" value="1"/>
</dbReference>
<dbReference type="PANTHER" id="PTHR28055:SF1">
    <property type="entry name" value="ALTERED INHERITANCE OF MITOCHONDRIA PROTEIN 41, MITOCHONDRIAL"/>
    <property type="match status" value="1"/>
</dbReference>
<dbReference type="SUPFAM" id="SSF89095">
    <property type="entry name" value="GatB/YqeY motif"/>
    <property type="match status" value="1"/>
</dbReference>
<evidence type="ECO:0000313" key="2">
    <source>
        <dbReference type="EMBL" id="PZO19407.1"/>
    </source>
</evidence>
<evidence type="ECO:0000256" key="1">
    <source>
        <dbReference type="SAM" id="Coils"/>
    </source>
</evidence>
<dbReference type="InterPro" id="IPR019004">
    <property type="entry name" value="YqeY/Aim41"/>
</dbReference>
<proteinExistence type="predicted"/>
<dbReference type="InterPro" id="IPR042184">
    <property type="entry name" value="YqeY/Aim41_N"/>
</dbReference>
<keyword evidence="1" id="KW-0175">Coiled coil</keyword>
<reference evidence="2 3" key="2">
    <citation type="submission" date="2018-06" db="EMBL/GenBank/DDBJ databases">
        <title>Metagenomic assembly of (sub)arctic Cyanobacteria and their associated microbiome from non-axenic cultures.</title>
        <authorList>
            <person name="Baurain D."/>
        </authorList>
    </citation>
    <scope>NUCLEOTIDE SEQUENCE [LARGE SCALE GENOMIC DNA]</scope>
    <source>
        <strain evidence="2">ULC129bin1</strain>
    </source>
</reference>
<accession>A0A2W4UJN3</accession>
<dbReference type="GO" id="GO:0016884">
    <property type="term" value="F:carbon-nitrogen ligase activity, with glutamine as amido-N-donor"/>
    <property type="evidence" value="ECO:0007669"/>
    <property type="project" value="InterPro"/>
</dbReference>
<dbReference type="GO" id="GO:0016740">
    <property type="term" value="F:transferase activity"/>
    <property type="evidence" value="ECO:0007669"/>
    <property type="project" value="UniProtKB-KW"/>
</dbReference>
<dbReference type="Pfam" id="PF09424">
    <property type="entry name" value="YqeY"/>
    <property type="match status" value="1"/>
</dbReference>
<keyword evidence="2" id="KW-0808">Transferase</keyword>
<dbReference type="Gene3D" id="1.10.10.410">
    <property type="match status" value="1"/>
</dbReference>
<feature type="coiled-coil region" evidence="1">
    <location>
        <begin position="4"/>
        <end position="54"/>
    </location>
</feature>
<evidence type="ECO:0000313" key="3">
    <source>
        <dbReference type="Proteomes" id="UP000249354"/>
    </source>
</evidence>
<dbReference type="PANTHER" id="PTHR28055">
    <property type="entry name" value="ALTERED INHERITANCE OF MITOCHONDRIA PROTEIN 41, MITOCHONDRIAL"/>
    <property type="match status" value="1"/>
</dbReference>
<protein>
    <submittedName>
        <fullName evidence="2">Glutamyl-tRNA amidotransferase</fullName>
    </submittedName>
</protein>